<evidence type="ECO:0000259" key="1">
    <source>
        <dbReference type="PROSITE" id="PS51112"/>
    </source>
</evidence>
<dbReference type="AlphaFoldDB" id="A0A1I4DSM9"/>
<dbReference type="NCBIfam" id="TIGR00296">
    <property type="entry name" value="TIGR00296 family protein"/>
    <property type="match status" value="1"/>
</dbReference>
<dbReference type="Proteomes" id="UP000199533">
    <property type="component" value="Unassembled WGS sequence"/>
</dbReference>
<dbReference type="PROSITE" id="PS51112">
    <property type="entry name" value="AMMECR1"/>
    <property type="match status" value="1"/>
</dbReference>
<name>A0A1I4DSM9_9PROT</name>
<dbReference type="PANTHER" id="PTHR13016">
    <property type="entry name" value="AMMECR1 HOMOLOG"/>
    <property type="match status" value="1"/>
</dbReference>
<dbReference type="InterPro" id="IPR023473">
    <property type="entry name" value="AMMECR1"/>
</dbReference>
<dbReference type="InterPro" id="IPR002733">
    <property type="entry name" value="AMMECR1_domain"/>
</dbReference>
<dbReference type="SUPFAM" id="SSF143447">
    <property type="entry name" value="AMMECR1-like"/>
    <property type="match status" value="1"/>
</dbReference>
<dbReference type="Gene3D" id="3.30.700.20">
    <property type="entry name" value="Hypothetical protein ph0010, domain 1"/>
    <property type="match status" value="1"/>
</dbReference>
<gene>
    <name evidence="2" type="ORF">SAMN05216302_102220</name>
</gene>
<organism evidence="2 3">
    <name type="scientific">Nitrosomonas aestuarii</name>
    <dbReference type="NCBI Taxonomy" id="52441"/>
    <lineage>
        <taxon>Bacteria</taxon>
        <taxon>Pseudomonadati</taxon>
        <taxon>Pseudomonadota</taxon>
        <taxon>Betaproteobacteria</taxon>
        <taxon>Nitrosomonadales</taxon>
        <taxon>Nitrosomonadaceae</taxon>
        <taxon>Nitrosomonas</taxon>
    </lineage>
</organism>
<proteinExistence type="predicted"/>
<dbReference type="Gene3D" id="3.30.1490.150">
    <property type="entry name" value="Hypothetical protein ph0010, domain 2"/>
    <property type="match status" value="1"/>
</dbReference>
<feature type="domain" description="AMMECR1" evidence="1">
    <location>
        <begin position="10"/>
        <end position="199"/>
    </location>
</feature>
<dbReference type="STRING" id="52441.SAMN05216302_102220"/>
<dbReference type="EMBL" id="FOSP01000022">
    <property type="protein sequence ID" value="SFK94951.1"/>
    <property type="molecule type" value="Genomic_DNA"/>
</dbReference>
<evidence type="ECO:0000313" key="3">
    <source>
        <dbReference type="Proteomes" id="UP000199533"/>
    </source>
</evidence>
<dbReference type="InterPro" id="IPR036071">
    <property type="entry name" value="AMMECR1_dom_sf"/>
</dbReference>
<protein>
    <submittedName>
        <fullName evidence="2">Uncharacterized protein, PH0010 family/AmmeMemoRadiSam system protein A</fullName>
    </submittedName>
</protein>
<evidence type="ECO:0000313" key="2">
    <source>
        <dbReference type="EMBL" id="SFK94951.1"/>
    </source>
</evidence>
<keyword evidence="3" id="KW-1185">Reference proteome</keyword>
<dbReference type="NCBIfam" id="TIGR04335">
    <property type="entry name" value="AmmeMemoSam_A"/>
    <property type="match status" value="1"/>
</dbReference>
<dbReference type="PANTHER" id="PTHR13016:SF0">
    <property type="entry name" value="AMME SYNDROME CANDIDATE GENE 1 PROTEIN"/>
    <property type="match status" value="1"/>
</dbReference>
<dbReference type="RefSeq" id="WP_244531902.1">
    <property type="nucleotide sequence ID" value="NZ_FOSP01000022.1"/>
</dbReference>
<dbReference type="InterPro" id="IPR027485">
    <property type="entry name" value="AMMECR1_N"/>
</dbReference>
<sequence length="200" mass="22581">MFLHSMDYREQGKILLQIARSSIARTLQVDHFNTDAIDISANWLAEPGATFITLTQYGLLRGCIGSLQAHQALIDNVSSNAVSAALHDNRFSPVTIHDFDSICLEVSLLSTLQPLTFTSEADALAQLRPGIDGVLMEYGVYRSTFLPQVWERLLQPCEFLGQLKLKAGLCPDFWDDAIRLRRYTVQKWRETDFIKEKCDG</sequence>
<accession>A0A1I4DSM9</accession>
<reference evidence="3" key="1">
    <citation type="submission" date="2016-10" db="EMBL/GenBank/DDBJ databases">
        <authorList>
            <person name="Varghese N."/>
            <person name="Submissions S."/>
        </authorList>
    </citation>
    <scope>NUCLEOTIDE SEQUENCE [LARGE SCALE GENOMIC DNA]</scope>
    <source>
        <strain evidence="3">Nm69</strain>
    </source>
</reference>
<dbReference type="Pfam" id="PF01871">
    <property type="entry name" value="AMMECR1"/>
    <property type="match status" value="1"/>
</dbReference>
<dbReference type="InterPro" id="IPR027623">
    <property type="entry name" value="AmmeMemoSam_A"/>
</dbReference>